<evidence type="ECO:0000256" key="4">
    <source>
        <dbReference type="ARBA" id="ARBA00022741"/>
    </source>
</evidence>
<keyword evidence="14" id="KW-1185">Reference proteome</keyword>
<dbReference type="PANTHER" id="PTHR24347">
    <property type="entry name" value="SERINE/THREONINE-PROTEIN KINASE"/>
    <property type="match status" value="1"/>
</dbReference>
<evidence type="ECO:0000256" key="6">
    <source>
        <dbReference type="ARBA" id="ARBA00022837"/>
    </source>
</evidence>
<evidence type="ECO:0000256" key="1">
    <source>
        <dbReference type="ARBA" id="ARBA00011245"/>
    </source>
</evidence>
<dbReference type="Gene3D" id="3.30.200.20">
    <property type="entry name" value="Phosphorylase Kinase, domain 1"/>
    <property type="match status" value="1"/>
</dbReference>
<keyword evidence="5" id="KW-0418">Kinase</keyword>
<keyword evidence="4 9" id="KW-0547">Nucleotide-binding</keyword>
<dbReference type="SMART" id="SM00233">
    <property type="entry name" value="PH"/>
    <property type="match status" value="1"/>
</dbReference>
<keyword evidence="2" id="KW-0723">Serine/threonine-protein kinase</keyword>
<evidence type="ECO:0000259" key="11">
    <source>
        <dbReference type="PROSITE" id="PS50011"/>
    </source>
</evidence>
<evidence type="ECO:0000259" key="12">
    <source>
        <dbReference type="PROSITE" id="PS50222"/>
    </source>
</evidence>
<keyword evidence="3" id="KW-0808">Transferase</keyword>
<organism evidence="13 14">
    <name type="scientific">Blepharisma stoltei</name>
    <dbReference type="NCBI Taxonomy" id="1481888"/>
    <lineage>
        <taxon>Eukaryota</taxon>
        <taxon>Sar</taxon>
        <taxon>Alveolata</taxon>
        <taxon>Ciliophora</taxon>
        <taxon>Postciliodesmatophora</taxon>
        <taxon>Heterotrichea</taxon>
        <taxon>Heterotrichida</taxon>
        <taxon>Blepharismidae</taxon>
        <taxon>Blepharisma</taxon>
    </lineage>
</organism>
<feature type="domain" description="EF-hand" evidence="12">
    <location>
        <begin position="65"/>
        <end position="94"/>
    </location>
</feature>
<evidence type="ECO:0000313" key="14">
    <source>
        <dbReference type="Proteomes" id="UP001162131"/>
    </source>
</evidence>
<dbReference type="InterPro" id="IPR008271">
    <property type="entry name" value="Ser/Thr_kinase_AS"/>
</dbReference>
<dbReference type="PROSITE" id="PS50003">
    <property type="entry name" value="PH_DOMAIN"/>
    <property type="match status" value="1"/>
</dbReference>
<accession>A0AAU9J4I9</accession>
<evidence type="ECO:0000256" key="7">
    <source>
        <dbReference type="ARBA" id="ARBA00022840"/>
    </source>
</evidence>
<dbReference type="PROSITE" id="PS00108">
    <property type="entry name" value="PROTEIN_KINASE_ST"/>
    <property type="match status" value="1"/>
</dbReference>
<proteinExistence type="inferred from homology"/>
<evidence type="ECO:0000256" key="3">
    <source>
        <dbReference type="ARBA" id="ARBA00022679"/>
    </source>
</evidence>
<evidence type="ECO:0008006" key="15">
    <source>
        <dbReference type="Google" id="ProtNLM"/>
    </source>
</evidence>
<name>A0AAU9J4I9_9CILI</name>
<dbReference type="InterPro" id="IPR002048">
    <property type="entry name" value="EF_hand_dom"/>
</dbReference>
<dbReference type="Proteomes" id="UP001162131">
    <property type="component" value="Unassembled WGS sequence"/>
</dbReference>
<feature type="domain" description="Protein kinase" evidence="11">
    <location>
        <begin position="298"/>
        <end position="557"/>
    </location>
</feature>
<gene>
    <name evidence="13" type="ORF">BSTOLATCC_MIC14333</name>
</gene>
<dbReference type="InterPro" id="IPR018247">
    <property type="entry name" value="EF_Hand_1_Ca_BS"/>
</dbReference>
<dbReference type="Gene3D" id="1.10.510.10">
    <property type="entry name" value="Transferase(Phosphotransferase) domain 1"/>
    <property type="match status" value="1"/>
</dbReference>
<comment type="subunit">
    <text evidence="1">Monomer.</text>
</comment>
<dbReference type="PROSITE" id="PS00107">
    <property type="entry name" value="PROTEIN_KINASE_ATP"/>
    <property type="match status" value="1"/>
</dbReference>
<dbReference type="InterPro" id="IPR017441">
    <property type="entry name" value="Protein_kinase_ATP_BS"/>
</dbReference>
<dbReference type="Pfam" id="PF00069">
    <property type="entry name" value="Pkinase"/>
    <property type="match status" value="1"/>
</dbReference>
<feature type="binding site" evidence="9">
    <location>
        <position position="327"/>
    </location>
    <ligand>
        <name>ATP</name>
        <dbReference type="ChEBI" id="CHEBI:30616"/>
    </ligand>
</feature>
<evidence type="ECO:0000256" key="5">
    <source>
        <dbReference type="ARBA" id="ARBA00022777"/>
    </source>
</evidence>
<comment type="similarity">
    <text evidence="8">Belongs to the protein kinase superfamily. Ser/Thr protein kinase family. CDPK subfamily.</text>
</comment>
<dbReference type="SMART" id="SM00220">
    <property type="entry name" value="S_TKc"/>
    <property type="match status" value="1"/>
</dbReference>
<keyword evidence="7 9" id="KW-0067">ATP-binding</keyword>
<dbReference type="CDD" id="cd00821">
    <property type="entry name" value="PH"/>
    <property type="match status" value="1"/>
</dbReference>
<dbReference type="PROSITE" id="PS50222">
    <property type="entry name" value="EF_HAND_2"/>
    <property type="match status" value="1"/>
</dbReference>
<dbReference type="PROSITE" id="PS00018">
    <property type="entry name" value="EF_HAND_1"/>
    <property type="match status" value="1"/>
</dbReference>
<protein>
    <recommendedName>
        <fullName evidence="15">Calmodulin</fullName>
    </recommendedName>
</protein>
<dbReference type="Gene3D" id="1.10.238.10">
    <property type="entry name" value="EF-hand"/>
    <property type="match status" value="1"/>
</dbReference>
<dbReference type="AlphaFoldDB" id="A0AAU9J4I9"/>
<dbReference type="InterPro" id="IPR011993">
    <property type="entry name" value="PH-like_dom_sf"/>
</dbReference>
<dbReference type="SUPFAM" id="SSF50729">
    <property type="entry name" value="PH domain-like"/>
    <property type="match status" value="1"/>
</dbReference>
<dbReference type="CDD" id="cd05117">
    <property type="entry name" value="STKc_CAMK"/>
    <property type="match status" value="1"/>
</dbReference>
<keyword evidence="6" id="KW-0106">Calcium</keyword>
<dbReference type="FunFam" id="1.10.510.10:FF:000571">
    <property type="entry name" value="Maternal embryonic leucine zipper kinase"/>
    <property type="match status" value="1"/>
</dbReference>
<dbReference type="InterPro" id="IPR011992">
    <property type="entry name" value="EF-hand-dom_pair"/>
</dbReference>
<comment type="caution">
    <text evidence="13">The sequence shown here is derived from an EMBL/GenBank/DDBJ whole genome shotgun (WGS) entry which is preliminary data.</text>
</comment>
<dbReference type="GO" id="GO:0005524">
    <property type="term" value="F:ATP binding"/>
    <property type="evidence" value="ECO:0007669"/>
    <property type="project" value="UniProtKB-UniRule"/>
</dbReference>
<dbReference type="Gene3D" id="2.30.29.30">
    <property type="entry name" value="Pleckstrin-homology domain (PH domain)/Phosphotyrosine-binding domain (PTB)"/>
    <property type="match status" value="1"/>
</dbReference>
<dbReference type="GO" id="GO:0004674">
    <property type="term" value="F:protein serine/threonine kinase activity"/>
    <property type="evidence" value="ECO:0007669"/>
    <property type="project" value="UniProtKB-KW"/>
</dbReference>
<dbReference type="EMBL" id="CAJZBQ010000014">
    <property type="protein sequence ID" value="CAG9315579.1"/>
    <property type="molecule type" value="Genomic_DNA"/>
</dbReference>
<sequence>MCRNSLSSFKMRAALKLSGHDGSKTERRKLKRIFRELSKRCGQSDDGINRDQFLRFTKLSGILGEQLFNSLDEDEDNKLDIKEFLNGLILLYKGTFGEISEILFKIFDFSKSSHISSNDVLFILSYLPMYCPKCKKRLMVVWDYKEKVQELFEDRDYIHLEEFKESIQLNSEVGELVLQCIFNSFPAIIDECFLPKKLLCEGLENVMEGKLIYSNRDYYFLLKNKSLYYAISKDRVASNPAGIIFASDLFVEESSGNSFVLKNTKFEYTFEAESLAQKEKWMASIRGETEFKDFYADYETTETIGKGAYGEVKLGRNKHTGNTVAVKVISKEPLDARSETRLRREINILKLITHESILRLESVYETANELFIVTDYISGGSLFTWLKDREFSIRENVAKKIIKDLANALEFLHSNGIIHRDLKLENILIETDKDRNLKPILIDFGLSCILGPHQYSQESVGTLKYASPEILSRIPYRESVDIWGLGVIAYILLVGRMPFYGKNDQDIATRILKKPIDLEGKNFCNISEAAKDVIKNLLTRRPANRISLSALLEHEWFLNEEERAERTITD</sequence>
<evidence type="ECO:0000259" key="10">
    <source>
        <dbReference type="PROSITE" id="PS50003"/>
    </source>
</evidence>
<dbReference type="SUPFAM" id="SSF47473">
    <property type="entry name" value="EF-hand"/>
    <property type="match status" value="1"/>
</dbReference>
<dbReference type="InterPro" id="IPR001849">
    <property type="entry name" value="PH_domain"/>
</dbReference>
<reference evidence="13" key="1">
    <citation type="submission" date="2021-09" db="EMBL/GenBank/DDBJ databases">
        <authorList>
            <consortium name="AG Swart"/>
            <person name="Singh M."/>
            <person name="Singh A."/>
            <person name="Seah K."/>
            <person name="Emmerich C."/>
        </authorList>
    </citation>
    <scope>NUCLEOTIDE SEQUENCE</scope>
    <source>
        <strain evidence="13">ATCC30299</strain>
    </source>
</reference>
<evidence type="ECO:0000256" key="2">
    <source>
        <dbReference type="ARBA" id="ARBA00022527"/>
    </source>
</evidence>
<evidence type="ECO:0000256" key="9">
    <source>
        <dbReference type="PROSITE-ProRule" id="PRU10141"/>
    </source>
</evidence>
<feature type="domain" description="PH" evidence="10">
    <location>
        <begin position="197"/>
        <end position="290"/>
    </location>
</feature>
<dbReference type="GO" id="GO:0005509">
    <property type="term" value="F:calcium ion binding"/>
    <property type="evidence" value="ECO:0007669"/>
    <property type="project" value="InterPro"/>
</dbReference>
<dbReference type="InterPro" id="IPR000719">
    <property type="entry name" value="Prot_kinase_dom"/>
</dbReference>
<dbReference type="InterPro" id="IPR011009">
    <property type="entry name" value="Kinase-like_dom_sf"/>
</dbReference>
<evidence type="ECO:0000313" key="13">
    <source>
        <dbReference type="EMBL" id="CAG9315579.1"/>
    </source>
</evidence>
<dbReference type="PROSITE" id="PS50011">
    <property type="entry name" value="PROTEIN_KINASE_DOM"/>
    <property type="match status" value="1"/>
</dbReference>
<evidence type="ECO:0000256" key="8">
    <source>
        <dbReference type="ARBA" id="ARBA00024334"/>
    </source>
</evidence>
<dbReference type="FunFam" id="3.30.200.20:FF:000003">
    <property type="entry name" value="Non-specific serine/threonine protein kinase"/>
    <property type="match status" value="1"/>
</dbReference>
<dbReference type="SUPFAM" id="SSF56112">
    <property type="entry name" value="Protein kinase-like (PK-like)"/>
    <property type="match status" value="1"/>
</dbReference>